<dbReference type="PROSITE" id="PS51257">
    <property type="entry name" value="PROKAR_LIPOPROTEIN"/>
    <property type="match status" value="1"/>
</dbReference>
<reference evidence="3 4" key="1">
    <citation type="submission" date="2024-09" db="EMBL/GenBank/DDBJ databases">
        <authorList>
            <person name="Sun Q."/>
            <person name="Mori K."/>
        </authorList>
    </citation>
    <scope>NUCLEOTIDE SEQUENCE [LARGE SCALE GENOMIC DNA]</scope>
    <source>
        <strain evidence="3 4">JCM 1342</strain>
    </source>
</reference>
<dbReference type="Gene3D" id="3.40.50.10320">
    <property type="entry name" value="LmbE-like"/>
    <property type="match status" value="1"/>
</dbReference>
<comment type="caution">
    <text evidence="3">The sequence shown here is derived from an EMBL/GenBank/DDBJ whole genome shotgun (WGS) entry which is preliminary data.</text>
</comment>
<accession>A0ABV5T1M8</accession>
<protein>
    <submittedName>
        <fullName evidence="3">PIG-L deacetylase family protein</fullName>
        <ecNumber evidence="3">3.5.1.-</ecNumber>
    </submittedName>
</protein>
<dbReference type="EC" id="3.5.1.-" evidence="3"/>
<organism evidence="3 4">
    <name type="scientific">Microbacterium terregens</name>
    <dbReference type="NCBI Taxonomy" id="69363"/>
    <lineage>
        <taxon>Bacteria</taxon>
        <taxon>Bacillati</taxon>
        <taxon>Actinomycetota</taxon>
        <taxon>Actinomycetes</taxon>
        <taxon>Micrococcales</taxon>
        <taxon>Microbacteriaceae</taxon>
        <taxon>Microbacterium</taxon>
    </lineage>
</organism>
<evidence type="ECO:0000313" key="4">
    <source>
        <dbReference type="Proteomes" id="UP001589611"/>
    </source>
</evidence>
<dbReference type="EMBL" id="JBHMBE010000003">
    <property type="protein sequence ID" value="MFB9646518.1"/>
    <property type="molecule type" value="Genomic_DNA"/>
</dbReference>
<proteinExistence type="predicted"/>
<dbReference type="SUPFAM" id="SSF102588">
    <property type="entry name" value="LmbE-like"/>
    <property type="match status" value="1"/>
</dbReference>
<sequence>MARFARTAAERVRPARPFTVVGALLGILALVGCTTGAVPGLRGIDREPSDSTTSAPSPNPTPLTEVEPPTSIPTPPLCAETTMSVWAHPDDDLLFLQTVIGADIAAGDCVRTVFLTSGDAGRGAEYSNGREAGLMRAYDVMRGASTPWVARSSSLGTGAQTTVWQPADDPRLSIVFFHLPDGNLYGQGYPATGELSLAKLAADKILTIPSVGDTYRLSWGQIVDSLRELIGQFAPTTYHTHVPGSAQPWAKGDHADHAITGILGRSAWQAAGLPESQVRYAVGYQTLDYPPNLSGAVLDRKIAAFRVYAAGDSVVIGCHDDASCLALPRFGDWLQREYTRTEAELWQ</sequence>
<keyword evidence="1" id="KW-0862">Zinc</keyword>
<evidence type="ECO:0000313" key="3">
    <source>
        <dbReference type="EMBL" id="MFB9646518.1"/>
    </source>
</evidence>
<evidence type="ECO:0000256" key="1">
    <source>
        <dbReference type="ARBA" id="ARBA00022833"/>
    </source>
</evidence>
<evidence type="ECO:0000256" key="2">
    <source>
        <dbReference type="SAM" id="MobiDB-lite"/>
    </source>
</evidence>
<keyword evidence="4" id="KW-1185">Reference proteome</keyword>
<dbReference type="InterPro" id="IPR024078">
    <property type="entry name" value="LmbE-like_dom_sf"/>
</dbReference>
<dbReference type="InterPro" id="IPR003737">
    <property type="entry name" value="GlcNAc_PI_deacetylase-related"/>
</dbReference>
<dbReference type="Proteomes" id="UP001589611">
    <property type="component" value="Unassembled WGS sequence"/>
</dbReference>
<feature type="region of interest" description="Disordered" evidence="2">
    <location>
        <begin position="41"/>
        <end position="75"/>
    </location>
</feature>
<name>A0ABV5T1M8_9MICO</name>
<dbReference type="GO" id="GO:0016787">
    <property type="term" value="F:hydrolase activity"/>
    <property type="evidence" value="ECO:0007669"/>
    <property type="project" value="UniProtKB-KW"/>
</dbReference>
<keyword evidence="3" id="KW-0378">Hydrolase</keyword>
<gene>
    <name evidence="3" type="ORF">ACFFPJ_12015</name>
</gene>
<dbReference type="RefSeq" id="WP_344713446.1">
    <property type="nucleotide sequence ID" value="NZ_BAAAWH010000001.1"/>
</dbReference>
<dbReference type="Pfam" id="PF02585">
    <property type="entry name" value="PIG-L"/>
    <property type="match status" value="1"/>
</dbReference>